<evidence type="ECO:0000313" key="2">
    <source>
        <dbReference type="EMBL" id="GBN71083.1"/>
    </source>
</evidence>
<dbReference type="Proteomes" id="UP000499080">
    <property type="component" value="Unassembled WGS sequence"/>
</dbReference>
<comment type="caution">
    <text evidence="2">The sequence shown here is derived from an EMBL/GenBank/DDBJ whole genome shotgun (WGS) entry which is preliminary data.</text>
</comment>
<dbReference type="EMBL" id="BGPR01015908">
    <property type="protein sequence ID" value="GBN71083.1"/>
    <property type="molecule type" value="Genomic_DNA"/>
</dbReference>
<name>A0A4Y2R5X7_ARAVE</name>
<evidence type="ECO:0000313" key="3">
    <source>
        <dbReference type="Proteomes" id="UP000499080"/>
    </source>
</evidence>
<gene>
    <name evidence="2" type="ORF">AVEN_17482_1</name>
</gene>
<reference evidence="2 3" key="1">
    <citation type="journal article" date="2019" name="Sci. Rep.">
        <title>Orb-weaving spider Araneus ventricosus genome elucidates the spidroin gene catalogue.</title>
        <authorList>
            <person name="Kono N."/>
            <person name="Nakamura H."/>
            <person name="Ohtoshi R."/>
            <person name="Moran D.A.P."/>
            <person name="Shinohara A."/>
            <person name="Yoshida Y."/>
            <person name="Fujiwara M."/>
            <person name="Mori M."/>
            <person name="Tomita M."/>
            <person name="Arakawa K."/>
        </authorList>
    </citation>
    <scope>NUCLEOTIDE SEQUENCE [LARGE SCALE GENOMIC DNA]</scope>
</reference>
<evidence type="ECO:0000256" key="1">
    <source>
        <dbReference type="SAM" id="MobiDB-lite"/>
    </source>
</evidence>
<feature type="compositionally biased region" description="Basic residues" evidence="1">
    <location>
        <begin position="1"/>
        <end position="11"/>
    </location>
</feature>
<accession>A0A4Y2R5X7</accession>
<proteinExistence type="predicted"/>
<sequence length="166" mass="19068">MAKPPRKKRKISAHEKKCQVKQDLEKAKEQDSGDDTYKEELLGVIKTAPFDGINRSGIRSAMVQKNLPIDKLNTALKGLQESGEIANMGGVIMAVECALKILKCSDTDAEKVTSYIRRKKNGFKFKSFKKRFKKTVNLCVLRHELLWRMKEKQVKQLKNLMFVRIK</sequence>
<feature type="region of interest" description="Disordered" evidence="1">
    <location>
        <begin position="1"/>
        <end position="33"/>
    </location>
</feature>
<feature type="compositionally biased region" description="Basic and acidic residues" evidence="1">
    <location>
        <begin position="12"/>
        <end position="33"/>
    </location>
</feature>
<organism evidence="2 3">
    <name type="scientific">Araneus ventricosus</name>
    <name type="common">Orbweaver spider</name>
    <name type="synonym">Epeira ventricosa</name>
    <dbReference type="NCBI Taxonomy" id="182803"/>
    <lineage>
        <taxon>Eukaryota</taxon>
        <taxon>Metazoa</taxon>
        <taxon>Ecdysozoa</taxon>
        <taxon>Arthropoda</taxon>
        <taxon>Chelicerata</taxon>
        <taxon>Arachnida</taxon>
        <taxon>Araneae</taxon>
        <taxon>Araneomorphae</taxon>
        <taxon>Entelegynae</taxon>
        <taxon>Araneoidea</taxon>
        <taxon>Araneidae</taxon>
        <taxon>Araneus</taxon>
    </lineage>
</organism>
<keyword evidence="3" id="KW-1185">Reference proteome</keyword>
<dbReference type="AlphaFoldDB" id="A0A4Y2R5X7"/>
<protein>
    <submittedName>
        <fullName evidence="2">Uncharacterized protein</fullName>
    </submittedName>
</protein>